<dbReference type="Pfam" id="PF04452">
    <property type="entry name" value="Methyltrans_RNA"/>
    <property type="match status" value="1"/>
</dbReference>
<comment type="subcellular location">
    <subcellularLocation>
        <location evidence="1 12">Cytoplasm</location>
    </subcellularLocation>
</comment>
<evidence type="ECO:0000313" key="14">
    <source>
        <dbReference type="EMBL" id="QKJ25180.1"/>
    </source>
</evidence>
<reference evidence="14 15" key="1">
    <citation type="submission" date="2020-05" db="EMBL/GenBank/DDBJ databases">
        <title>Aquirufa sp. strain 15G-AUS-rot a new Aquirufa species.</title>
        <authorList>
            <person name="Pitt A."/>
            <person name="Hahn M.W."/>
        </authorList>
    </citation>
    <scope>NUCLEOTIDE SEQUENCE [LARGE SCALE GENOMIC DNA]</scope>
    <source>
        <strain evidence="14 15">15G-AUS-rot</strain>
    </source>
</reference>
<evidence type="ECO:0000256" key="6">
    <source>
        <dbReference type="ARBA" id="ARBA00022552"/>
    </source>
</evidence>
<evidence type="ECO:0000313" key="15">
    <source>
        <dbReference type="Proteomes" id="UP000501003"/>
    </source>
</evidence>
<comment type="function">
    <text evidence="10 12">Specifically methylates the N3 position of the uracil ring of uridine 1498 (m3U1498) in 16S rRNA. Acts on the fully assembled 30S ribosomal subunit.</text>
</comment>
<dbReference type="CDD" id="cd18084">
    <property type="entry name" value="RsmE-like"/>
    <property type="match status" value="1"/>
</dbReference>
<evidence type="ECO:0000256" key="10">
    <source>
        <dbReference type="ARBA" id="ARBA00025699"/>
    </source>
</evidence>
<dbReference type="NCBIfam" id="TIGR00046">
    <property type="entry name" value="RsmE family RNA methyltransferase"/>
    <property type="match status" value="1"/>
</dbReference>
<dbReference type="InterPro" id="IPR029026">
    <property type="entry name" value="tRNA_m1G_MTases_N"/>
</dbReference>
<sequence length="229" mass="25003">MHWFYDPALTVSSVRLPEQEAKHVKSLRLEVDEEIAITNGLGLVLKARHQGDSDYQPLDNYTVQEPKPRFHLVQALAKGDRDEMALQASVELGVSSVTPLQSERSVVRWDGKAEKNRERWQQIALAAMKQSQQAHLCAIRELQTTKTVRPVGLGLVLDPAASQTISSVRFELDDITLVVGPEGGLSDAEIQKLSESGFTPVRLGTSVLRTSTAGPAAIAALMLAVGAWD</sequence>
<dbReference type="InterPro" id="IPR029028">
    <property type="entry name" value="Alpha/beta_knot_MTases"/>
</dbReference>
<protein>
    <recommendedName>
        <fullName evidence="4 12">Ribosomal RNA small subunit methyltransferase E</fullName>
        <ecNumber evidence="3 12">2.1.1.193</ecNumber>
    </recommendedName>
</protein>
<dbReference type="SUPFAM" id="SSF75217">
    <property type="entry name" value="alpha/beta knot"/>
    <property type="match status" value="1"/>
</dbReference>
<keyword evidence="6 12" id="KW-0698">rRNA processing</keyword>
<evidence type="ECO:0000256" key="5">
    <source>
        <dbReference type="ARBA" id="ARBA00022490"/>
    </source>
</evidence>
<keyword evidence="8 12" id="KW-0808">Transferase</keyword>
<evidence type="ECO:0000256" key="3">
    <source>
        <dbReference type="ARBA" id="ARBA00012328"/>
    </source>
</evidence>
<dbReference type="GO" id="GO:0070042">
    <property type="term" value="F:rRNA (uridine-N3-)-methyltransferase activity"/>
    <property type="evidence" value="ECO:0007669"/>
    <property type="project" value="TreeGrafter"/>
</dbReference>
<evidence type="ECO:0000256" key="11">
    <source>
        <dbReference type="ARBA" id="ARBA00047944"/>
    </source>
</evidence>
<evidence type="ECO:0000256" key="7">
    <source>
        <dbReference type="ARBA" id="ARBA00022603"/>
    </source>
</evidence>
<dbReference type="PIRSF" id="PIRSF015601">
    <property type="entry name" value="MTase_slr0722"/>
    <property type="match status" value="1"/>
</dbReference>
<organism evidence="14 15">
    <name type="scientific">Aquiluna borgnonia</name>
    <dbReference type="NCBI Taxonomy" id="2499157"/>
    <lineage>
        <taxon>Bacteria</taxon>
        <taxon>Bacillati</taxon>
        <taxon>Actinomycetota</taxon>
        <taxon>Actinomycetes</taxon>
        <taxon>Micrococcales</taxon>
        <taxon>Microbacteriaceae</taxon>
        <taxon>Luna cluster</taxon>
        <taxon>Luna-1 subcluster</taxon>
        <taxon>Aquiluna</taxon>
    </lineage>
</organism>
<dbReference type="PANTHER" id="PTHR30027:SF3">
    <property type="entry name" value="16S RRNA (URACIL(1498)-N(3))-METHYLTRANSFERASE"/>
    <property type="match status" value="1"/>
</dbReference>
<evidence type="ECO:0000256" key="1">
    <source>
        <dbReference type="ARBA" id="ARBA00004496"/>
    </source>
</evidence>
<dbReference type="AlphaFoldDB" id="A0A7D4UI85"/>
<dbReference type="RefSeq" id="WP_173493477.1">
    <property type="nucleotide sequence ID" value="NZ_CP054056.1"/>
</dbReference>
<dbReference type="EC" id="2.1.1.193" evidence="3 12"/>
<gene>
    <name evidence="14" type="ORF">HRU87_03035</name>
</gene>
<evidence type="ECO:0000256" key="8">
    <source>
        <dbReference type="ARBA" id="ARBA00022679"/>
    </source>
</evidence>
<comment type="catalytic activity">
    <reaction evidence="11 12">
        <text>uridine(1498) in 16S rRNA + S-adenosyl-L-methionine = N(3)-methyluridine(1498) in 16S rRNA + S-adenosyl-L-homocysteine + H(+)</text>
        <dbReference type="Rhea" id="RHEA:42920"/>
        <dbReference type="Rhea" id="RHEA-COMP:10283"/>
        <dbReference type="Rhea" id="RHEA-COMP:10284"/>
        <dbReference type="ChEBI" id="CHEBI:15378"/>
        <dbReference type="ChEBI" id="CHEBI:57856"/>
        <dbReference type="ChEBI" id="CHEBI:59789"/>
        <dbReference type="ChEBI" id="CHEBI:65315"/>
        <dbReference type="ChEBI" id="CHEBI:74502"/>
        <dbReference type="EC" id="2.1.1.193"/>
    </reaction>
</comment>
<evidence type="ECO:0000256" key="4">
    <source>
        <dbReference type="ARBA" id="ARBA00013673"/>
    </source>
</evidence>
<evidence type="ECO:0000256" key="9">
    <source>
        <dbReference type="ARBA" id="ARBA00022691"/>
    </source>
</evidence>
<dbReference type="Proteomes" id="UP000501003">
    <property type="component" value="Chromosome"/>
</dbReference>
<keyword evidence="15" id="KW-1185">Reference proteome</keyword>
<feature type="domain" description="Ribosomal RNA small subunit methyltransferase E methyltransferase" evidence="13">
    <location>
        <begin position="67"/>
        <end position="221"/>
    </location>
</feature>
<dbReference type="GO" id="GO:0005737">
    <property type="term" value="C:cytoplasm"/>
    <property type="evidence" value="ECO:0007669"/>
    <property type="project" value="UniProtKB-SubCell"/>
</dbReference>
<dbReference type="InterPro" id="IPR046886">
    <property type="entry name" value="RsmE_MTase_dom"/>
</dbReference>
<dbReference type="InterPro" id="IPR006700">
    <property type="entry name" value="RsmE"/>
</dbReference>
<evidence type="ECO:0000256" key="2">
    <source>
        <dbReference type="ARBA" id="ARBA00005528"/>
    </source>
</evidence>
<dbReference type="PANTHER" id="PTHR30027">
    <property type="entry name" value="RIBOSOMAL RNA SMALL SUBUNIT METHYLTRANSFERASE E"/>
    <property type="match status" value="1"/>
</dbReference>
<keyword evidence="9 12" id="KW-0949">S-adenosyl-L-methionine</keyword>
<keyword evidence="7 12" id="KW-0489">Methyltransferase</keyword>
<dbReference type="EMBL" id="CP054056">
    <property type="protein sequence ID" value="QKJ25180.1"/>
    <property type="molecule type" value="Genomic_DNA"/>
</dbReference>
<keyword evidence="5 12" id="KW-0963">Cytoplasm</keyword>
<name>A0A7D4UI85_9MICO</name>
<dbReference type="GO" id="GO:0070475">
    <property type="term" value="P:rRNA base methylation"/>
    <property type="evidence" value="ECO:0007669"/>
    <property type="project" value="TreeGrafter"/>
</dbReference>
<dbReference type="Gene3D" id="3.40.1280.10">
    <property type="match status" value="1"/>
</dbReference>
<evidence type="ECO:0000259" key="13">
    <source>
        <dbReference type="Pfam" id="PF04452"/>
    </source>
</evidence>
<comment type="similarity">
    <text evidence="2 12">Belongs to the RNA methyltransferase RsmE family.</text>
</comment>
<dbReference type="Gene3D" id="2.40.240.20">
    <property type="entry name" value="Hypothetical PUA domain-like, domain 1"/>
    <property type="match status" value="1"/>
</dbReference>
<evidence type="ECO:0000256" key="12">
    <source>
        <dbReference type="PIRNR" id="PIRNR015601"/>
    </source>
</evidence>
<dbReference type="KEGG" id="aqg:HRU87_03035"/>
<accession>A0A7D4UI85</accession>
<proteinExistence type="inferred from homology"/>